<comment type="caution">
    <text evidence="3">The sequence shown here is derived from an EMBL/GenBank/DDBJ whole genome shotgun (WGS) entry which is preliminary data.</text>
</comment>
<evidence type="ECO:0000256" key="2">
    <source>
        <dbReference type="SAM" id="Phobius"/>
    </source>
</evidence>
<name>A0A919NSB7_9ACTN</name>
<keyword evidence="2" id="KW-1133">Transmembrane helix</keyword>
<feature type="compositionally biased region" description="Polar residues" evidence="1">
    <location>
        <begin position="1"/>
        <end position="14"/>
    </location>
</feature>
<evidence type="ECO:0000256" key="1">
    <source>
        <dbReference type="SAM" id="MobiDB-lite"/>
    </source>
</evidence>
<reference evidence="3" key="1">
    <citation type="submission" date="2021-01" db="EMBL/GenBank/DDBJ databases">
        <title>Whole genome shotgun sequence of Actinoplanes tereljensis NBRC 105297.</title>
        <authorList>
            <person name="Komaki H."/>
            <person name="Tamura T."/>
        </authorList>
    </citation>
    <scope>NUCLEOTIDE SEQUENCE</scope>
    <source>
        <strain evidence="3">NBRC 105297</strain>
    </source>
</reference>
<dbReference type="AlphaFoldDB" id="A0A919NSB7"/>
<dbReference type="EMBL" id="BOMY01000034">
    <property type="protein sequence ID" value="GIF22677.1"/>
    <property type="molecule type" value="Genomic_DNA"/>
</dbReference>
<dbReference type="Proteomes" id="UP000623608">
    <property type="component" value="Unassembled WGS sequence"/>
</dbReference>
<gene>
    <name evidence="3" type="ORF">Ate02nite_54070</name>
</gene>
<sequence>MTSSIAMDRPSTTPDARGRHRRRRRWLFSLGAVAMAIASAGAYVLTHAGNEPLPEGLHTVEVYTVDDAITTVVPAADRPG</sequence>
<feature type="region of interest" description="Disordered" evidence="1">
    <location>
        <begin position="1"/>
        <end position="21"/>
    </location>
</feature>
<accession>A0A919NSB7</accession>
<evidence type="ECO:0000313" key="4">
    <source>
        <dbReference type="Proteomes" id="UP000623608"/>
    </source>
</evidence>
<keyword evidence="4" id="KW-1185">Reference proteome</keyword>
<dbReference type="RefSeq" id="WP_203810323.1">
    <property type="nucleotide sequence ID" value="NZ_BOMY01000034.1"/>
</dbReference>
<evidence type="ECO:0000313" key="3">
    <source>
        <dbReference type="EMBL" id="GIF22677.1"/>
    </source>
</evidence>
<protein>
    <submittedName>
        <fullName evidence="3">Uncharacterized protein</fullName>
    </submittedName>
</protein>
<proteinExistence type="predicted"/>
<organism evidence="3 4">
    <name type="scientific">Paractinoplanes tereljensis</name>
    <dbReference type="NCBI Taxonomy" id="571912"/>
    <lineage>
        <taxon>Bacteria</taxon>
        <taxon>Bacillati</taxon>
        <taxon>Actinomycetota</taxon>
        <taxon>Actinomycetes</taxon>
        <taxon>Micromonosporales</taxon>
        <taxon>Micromonosporaceae</taxon>
        <taxon>Paractinoplanes</taxon>
    </lineage>
</organism>
<feature type="transmembrane region" description="Helical" evidence="2">
    <location>
        <begin position="26"/>
        <end position="45"/>
    </location>
</feature>
<keyword evidence="2" id="KW-0812">Transmembrane</keyword>
<keyword evidence="2" id="KW-0472">Membrane</keyword>